<dbReference type="AlphaFoldDB" id="A0A9P4R1S2"/>
<keyword evidence="1" id="KW-0812">Transmembrane</keyword>
<dbReference type="Proteomes" id="UP000799444">
    <property type="component" value="Unassembled WGS sequence"/>
</dbReference>
<reference evidence="2" key="1">
    <citation type="journal article" date="2020" name="Stud. Mycol.">
        <title>101 Dothideomycetes genomes: a test case for predicting lifestyles and emergence of pathogens.</title>
        <authorList>
            <person name="Haridas S."/>
            <person name="Albert R."/>
            <person name="Binder M."/>
            <person name="Bloem J."/>
            <person name="Labutti K."/>
            <person name="Salamov A."/>
            <person name="Andreopoulos B."/>
            <person name="Baker S."/>
            <person name="Barry K."/>
            <person name="Bills G."/>
            <person name="Bluhm B."/>
            <person name="Cannon C."/>
            <person name="Castanera R."/>
            <person name="Culley D."/>
            <person name="Daum C."/>
            <person name="Ezra D."/>
            <person name="Gonzalez J."/>
            <person name="Henrissat B."/>
            <person name="Kuo A."/>
            <person name="Liang C."/>
            <person name="Lipzen A."/>
            <person name="Lutzoni F."/>
            <person name="Magnuson J."/>
            <person name="Mondo S."/>
            <person name="Nolan M."/>
            <person name="Ohm R."/>
            <person name="Pangilinan J."/>
            <person name="Park H.-J."/>
            <person name="Ramirez L."/>
            <person name="Alfaro M."/>
            <person name="Sun H."/>
            <person name="Tritt A."/>
            <person name="Yoshinaga Y."/>
            <person name="Zwiers L.-H."/>
            <person name="Turgeon B."/>
            <person name="Goodwin S."/>
            <person name="Spatafora J."/>
            <person name="Crous P."/>
            <person name="Grigoriev I."/>
        </authorList>
    </citation>
    <scope>NUCLEOTIDE SEQUENCE</scope>
    <source>
        <strain evidence="2">CBS 125425</strain>
    </source>
</reference>
<evidence type="ECO:0000256" key="1">
    <source>
        <dbReference type="SAM" id="Phobius"/>
    </source>
</evidence>
<dbReference type="EMBL" id="ML996135">
    <property type="protein sequence ID" value="KAF2735460.1"/>
    <property type="molecule type" value="Genomic_DNA"/>
</dbReference>
<sequence>MQSKIRAQPLNKPSFFAQIASGLSFISSLIVAGILSFFADALRRDARSVPWPLLLVS</sequence>
<proteinExistence type="predicted"/>
<keyword evidence="3" id="KW-1185">Reference proteome</keyword>
<evidence type="ECO:0000313" key="3">
    <source>
        <dbReference type="Proteomes" id="UP000799444"/>
    </source>
</evidence>
<feature type="transmembrane region" description="Helical" evidence="1">
    <location>
        <begin position="15"/>
        <end position="38"/>
    </location>
</feature>
<dbReference type="OrthoDB" id="3792875at2759"/>
<keyword evidence="1" id="KW-0472">Membrane</keyword>
<keyword evidence="1" id="KW-1133">Transmembrane helix</keyword>
<name>A0A9P4R1S2_9PLEO</name>
<accession>A0A9P4R1S2</accession>
<protein>
    <submittedName>
        <fullName evidence="2">Uncharacterized protein</fullName>
    </submittedName>
</protein>
<comment type="caution">
    <text evidence="2">The sequence shown here is derived from an EMBL/GenBank/DDBJ whole genome shotgun (WGS) entry which is preliminary data.</text>
</comment>
<gene>
    <name evidence="2" type="ORF">EJ04DRAFT_511717</name>
</gene>
<evidence type="ECO:0000313" key="2">
    <source>
        <dbReference type="EMBL" id="KAF2735460.1"/>
    </source>
</evidence>
<organism evidence="2 3">
    <name type="scientific">Polyplosphaeria fusca</name>
    <dbReference type="NCBI Taxonomy" id="682080"/>
    <lineage>
        <taxon>Eukaryota</taxon>
        <taxon>Fungi</taxon>
        <taxon>Dikarya</taxon>
        <taxon>Ascomycota</taxon>
        <taxon>Pezizomycotina</taxon>
        <taxon>Dothideomycetes</taxon>
        <taxon>Pleosporomycetidae</taxon>
        <taxon>Pleosporales</taxon>
        <taxon>Tetraplosphaeriaceae</taxon>
        <taxon>Polyplosphaeria</taxon>
    </lineage>
</organism>